<accession>A0A7S0BBP4</accession>
<name>A0A7S0BBP4_9DINO</name>
<organism evidence="2">
    <name type="scientific">Pyrodinium bahamense</name>
    <dbReference type="NCBI Taxonomy" id="73915"/>
    <lineage>
        <taxon>Eukaryota</taxon>
        <taxon>Sar</taxon>
        <taxon>Alveolata</taxon>
        <taxon>Dinophyceae</taxon>
        <taxon>Gonyaulacales</taxon>
        <taxon>Pyrocystaceae</taxon>
        <taxon>Pyrodinium</taxon>
    </lineage>
</organism>
<sequence>MGAGTSELTCCARDMGLGSRLLRLEQVAAATPLHRNPNVSAGLLLWASELRLVLAGPARPSGQGQEQEEWGLEQPDNGSAASSSVNCKTASQVAAYDLWSAAAAWSAGTPVEELLCMAWLPRRRLLLCGGAGIKEVCALDDQQHVSWSLDSHIGKVRCLAWASERELALCAGGQEVVAFSVDGLAEQPGWEPLWLTNTEFLELFSLEWAASKELVFAGGSHNRAIQGKVAALGIQAGETRWTSMPPIGAVLCLVWAEEHNLLFCGGNHAKVAALEPEKGDMVWSTDPGVGESRHFGVYVNPGVTCLAWARASGLLICGGGAGRVAALDPTGGSLLWAVDLEVGALRSLAYVFEMGTTLCSGASGMVAALVT</sequence>
<gene>
    <name evidence="2" type="ORF">PBAH0796_LOCUS33030</name>
</gene>
<reference evidence="2" key="1">
    <citation type="submission" date="2021-01" db="EMBL/GenBank/DDBJ databases">
        <authorList>
            <person name="Corre E."/>
            <person name="Pelletier E."/>
            <person name="Niang G."/>
            <person name="Scheremetjew M."/>
            <person name="Finn R."/>
            <person name="Kale V."/>
            <person name="Holt S."/>
            <person name="Cochrane G."/>
            <person name="Meng A."/>
            <person name="Brown T."/>
            <person name="Cohen L."/>
        </authorList>
    </citation>
    <scope>NUCLEOTIDE SEQUENCE</scope>
    <source>
        <strain evidence="2">Pbaha01</strain>
    </source>
</reference>
<dbReference type="EMBL" id="HBEG01054218">
    <property type="protein sequence ID" value="CAD8389482.1"/>
    <property type="molecule type" value="Transcribed_RNA"/>
</dbReference>
<feature type="region of interest" description="Disordered" evidence="1">
    <location>
        <begin position="57"/>
        <end position="84"/>
    </location>
</feature>
<proteinExistence type="predicted"/>
<evidence type="ECO:0000313" key="2">
    <source>
        <dbReference type="EMBL" id="CAD8389482.1"/>
    </source>
</evidence>
<dbReference type="SUPFAM" id="SSF50998">
    <property type="entry name" value="Quinoprotein alcohol dehydrogenase-like"/>
    <property type="match status" value="1"/>
</dbReference>
<dbReference type="InterPro" id="IPR011047">
    <property type="entry name" value="Quinoprotein_ADH-like_sf"/>
</dbReference>
<evidence type="ECO:0008006" key="3">
    <source>
        <dbReference type="Google" id="ProtNLM"/>
    </source>
</evidence>
<dbReference type="Gene3D" id="2.130.10.10">
    <property type="entry name" value="YVTN repeat-like/Quinoprotein amine dehydrogenase"/>
    <property type="match status" value="1"/>
</dbReference>
<protein>
    <recommendedName>
        <fullName evidence="3">Anaphase-promoting complex subunit 4 WD40 domain-containing protein</fullName>
    </recommendedName>
</protein>
<dbReference type="InterPro" id="IPR015943">
    <property type="entry name" value="WD40/YVTN_repeat-like_dom_sf"/>
</dbReference>
<evidence type="ECO:0000256" key="1">
    <source>
        <dbReference type="SAM" id="MobiDB-lite"/>
    </source>
</evidence>
<dbReference type="AlphaFoldDB" id="A0A7S0BBP4"/>